<evidence type="ECO:0000313" key="4">
    <source>
        <dbReference type="Proteomes" id="UP000188276"/>
    </source>
</evidence>
<dbReference type="EMBL" id="FULE01000053">
    <property type="protein sequence ID" value="SJN59713.1"/>
    <property type="molecule type" value="Genomic_DNA"/>
</dbReference>
<dbReference type="NCBIfam" id="NF033592">
    <property type="entry name" value="transpos_IS4_1"/>
    <property type="match status" value="1"/>
</dbReference>
<dbReference type="Pfam" id="PF01609">
    <property type="entry name" value="DDE_Tnp_1"/>
    <property type="match status" value="1"/>
</dbReference>
<gene>
    <name evidence="3" type="ORF">VR7878_03608</name>
</gene>
<dbReference type="GO" id="GO:0003677">
    <property type="term" value="F:DNA binding"/>
    <property type="evidence" value="ECO:0007669"/>
    <property type="project" value="InterPro"/>
</dbReference>
<dbReference type="GO" id="GO:0004803">
    <property type="term" value="F:transposase activity"/>
    <property type="evidence" value="ECO:0007669"/>
    <property type="project" value="InterPro"/>
</dbReference>
<dbReference type="STRING" id="1123498.VR7878_03608"/>
<keyword evidence="4" id="KW-1185">Reference proteome</keyword>
<evidence type="ECO:0000259" key="1">
    <source>
        <dbReference type="Pfam" id="PF01609"/>
    </source>
</evidence>
<accession>A0A1R4LTD0</accession>
<dbReference type="InterPro" id="IPR047952">
    <property type="entry name" value="Transpos_IS4"/>
</dbReference>
<dbReference type="PANTHER" id="PTHR37529:SF1">
    <property type="entry name" value="TRANSPOSASE INSG FOR INSERTION SEQUENCE ELEMENT IS4-RELATED"/>
    <property type="match status" value="1"/>
</dbReference>
<dbReference type="InterPro" id="IPR002559">
    <property type="entry name" value="Transposase_11"/>
</dbReference>
<dbReference type="InterPro" id="IPR024473">
    <property type="entry name" value="Transposases_IS4_N"/>
</dbReference>
<dbReference type="OrthoDB" id="9796012at2"/>
<evidence type="ECO:0008006" key="5">
    <source>
        <dbReference type="Google" id="ProtNLM"/>
    </source>
</evidence>
<dbReference type="AlphaFoldDB" id="A0A1R4LTD0"/>
<reference evidence="4" key="1">
    <citation type="submission" date="2017-02" db="EMBL/GenBank/DDBJ databases">
        <authorList>
            <person name="Rodrigo-Torres L."/>
            <person name="Arahal R.D."/>
            <person name="Lucena T."/>
        </authorList>
    </citation>
    <scope>NUCLEOTIDE SEQUENCE [LARGE SCALE GENOMIC DNA]</scope>
    <source>
        <strain evidence="4">CECT 7878</strain>
    </source>
</reference>
<protein>
    <recommendedName>
        <fullName evidence="5">Transposase DDE domain protein</fullName>
    </recommendedName>
</protein>
<feature type="domain" description="Transposase IS4 N-terminal" evidence="2">
    <location>
        <begin position="16"/>
        <end position="108"/>
    </location>
</feature>
<dbReference type="Proteomes" id="UP000188276">
    <property type="component" value="Unassembled WGS sequence"/>
</dbReference>
<dbReference type="GO" id="GO:0006313">
    <property type="term" value="P:DNA transposition"/>
    <property type="evidence" value="ECO:0007669"/>
    <property type="project" value="InterPro"/>
</dbReference>
<dbReference type="InterPro" id="IPR012337">
    <property type="entry name" value="RNaseH-like_sf"/>
</dbReference>
<dbReference type="SUPFAM" id="SSF53098">
    <property type="entry name" value="Ribonuclease H-like"/>
    <property type="match status" value="1"/>
</dbReference>
<feature type="domain" description="Transposase IS4-like" evidence="1">
    <location>
        <begin position="125"/>
        <end position="356"/>
    </location>
</feature>
<organism evidence="3 4">
    <name type="scientific">Vibrio ruber (strain DSM 16370 / JCM 11486 / BCRC 17186 / CECT 7878 / LMG 23124 / VR1)</name>
    <dbReference type="NCBI Taxonomy" id="1123498"/>
    <lineage>
        <taxon>Bacteria</taxon>
        <taxon>Pseudomonadati</taxon>
        <taxon>Pseudomonadota</taxon>
        <taxon>Gammaproteobacteria</taxon>
        <taxon>Vibrionales</taxon>
        <taxon>Vibrionaceae</taxon>
        <taxon>Vibrio</taxon>
    </lineage>
</organism>
<dbReference type="RefSeq" id="WP_077337462.1">
    <property type="nucleotide sequence ID" value="NZ_FULE01000053.1"/>
</dbReference>
<dbReference type="Pfam" id="PF13006">
    <property type="entry name" value="Nterm_IS4"/>
    <property type="match status" value="1"/>
</dbReference>
<evidence type="ECO:0000259" key="2">
    <source>
        <dbReference type="Pfam" id="PF13006"/>
    </source>
</evidence>
<dbReference type="PANTHER" id="PTHR37529">
    <property type="entry name" value="TRANSPOSASE INSG FOR INSERTION SEQUENCE ELEMENT IS4-RELATED"/>
    <property type="match status" value="1"/>
</dbReference>
<sequence length="441" mass="51065">MLSNWLIDTELFAAPEELSVFQKELPLEWIEQALEQTNKASIRRRKLPAELVVWLIVGIGLYRNRSISEVVSKLDLKLVDKLGETVAPSAIPQARQRLTAAPLKALFDITSKHWCQREDSMDVWHGLQLFSVDGTTFRCAENEEHSEHFGYISNQHKKQSVYPVARLCALMSLRSRMLRDVKFGPCSKGEITYAREMTESVPSNSLTLFDSCYFSADLMISWQSAAPNSHWLTPLKSNTRYNVVEQYADNDYLVKMSVSPQARKKNPQLPEKWRARLVTYQENRQDNHIEGVLSSLTDTTKYSSQDILDVYFERWEIENGYGEIKQYQLDDSILLRSQTVEGVYQEIWGLLIAYNLIRVEISQIAKEAEVSPLRISFVMAMRYIQDELMWCAIASPGTIPKKLKAMRENVKQFILPKKRKRPKSRTVRINKTRYPIKKRTS</sequence>
<name>A0A1R4LTD0_VIBR1</name>
<proteinExistence type="predicted"/>
<evidence type="ECO:0000313" key="3">
    <source>
        <dbReference type="EMBL" id="SJN59713.1"/>
    </source>
</evidence>